<dbReference type="Pfam" id="PF00230">
    <property type="entry name" value="MIP"/>
    <property type="match status" value="1"/>
</dbReference>
<protein>
    <submittedName>
        <fullName evidence="9">MIP/aquaporin family protein</fullName>
    </submittedName>
</protein>
<evidence type="ECO:0000256" key="3">
    <source>
        <dbReference type="ARBA" id="ARBA00022448"/>
    </source>
</evidence>
<dbReference type="Gene3D" id="1.20.1080.10">
    <property type="entry name" value="Glycerol uptake facilitator protein"/>
    <property type="match status" value="1"/>
</dbReference>
<dbReference type="NCBIfam" id="TIGR00861">
    <property type="entry name" value="MIP"/>
    <property type="match status" value="1"/>
</dbReference>
<keyword evidence="6 8" id="KW-0472">Membrane</keyword>
<name>A0ABW5RXE6_9BACL</name>
<accession>A0ABW5RXE6</accession>
<evidence type="ECO:0000256" key="2">
    <source>
        <dbReference type="ARBA" id="ARBA00006175"/>
    </source>
</evidence>
<dbReference type="PRINTS" id="PR00783">
    <property type="entry name" value="MINTRINSICP"/>
</dbReference>
<feature type="transmembrane region" description="Helical" evidence="8">
    <location>
        <begin position="138"/>
        <end position="157"/>
    </location>
</feature>
<comment type="similarity">
    <text evidence="2 7">Belongs to the MIP/aquaporin (TC 1.A.8) family.</text>
</comment>
<feature type="transmembrane region" description="Helical" evidence="8">
    <location>
        <begin position="37"/>
        <end position="55"/>
    </location>
</feature>
<evidence type="ECO:0000256" key="6">
    <source>
        <dbReference type="ARBA" id="ARBA00023136"/>
    </source>
</evidence>
<evidence type="ECO:0000313" key="9">
    <source>
        <dbReference type="EMBL" id="MFD2692081.1"/>
    </source>
</evidence>
<comment type="subcellular location">
    <subcellularLocation>
        <location evidence="1">Membrane</location>
        <topology evidence="1">Multi-pass membrane protein</topology>
    </subcellularLocation>
</comment>
<dbReference type="CDD" id="cd00333">
    <property type="entry name" value="MIP"/>
    <property type="match status" value="1"/>
</dbReference>
<sequence length="280" mass="29595">MSGFLGELIGTMILIILGDGVCAGVNLTKSYAKSSGWIVITFGWGLAVAIGAYSVGQFSGAHLNPALTLGLAAIGEFPWREVPMYLSAQMIGGFLGACVVYLHYLPHWGGTKDPAIKLGVFCTGPAIRHNWANLLSEIIGTFILVVGILSIGANQLAHGLNPLIVGFLIVVIGMALGGTTGYAINPARDLAPRLAHALLPIKGKGGSNWGYAWIPIVGPVIGGVFGALFYQALFLGHQTLAFWIGSATVFTVIAASLITEKRRHPIQSNEKINMPLENNY</sequence>
<keyword evidence="10" id="KW-1185">Reference proteome</keyword>
<dbReference type="InterPro" id="IPR050363">
    <property type="entry name" value="MIP/Aquaporin"/>
</dbReference>
<dbReference type="Proteomes" id="UP001597399">
    <property type="component" value="Unassembled WGS sequence"/>
</dbReference>
<evidence type="ECO:0000256" key="1">
    <source>
        <dbReference type="ARBA" id="ARBA00004141"/>
    </source>
</evidence>
<dbReference type="InterPro" id="IPR022357">
    <property type="entry name" value="MIP_CS"/>
</dbReference>
<dbReference type="PANTHER" id="PTHR43829:SF9">
    <property type="entry name" value="AQUAPORIN-9"/>
    <property type="match status" value="1"/>
</dbReference>
<feature type="transmembrane region" description="Helical" evidence="8">
    <location>
        <begin position="240"/>
        <end position="258"/>
    </location>
</feature>
<proteinExistence type="inferred from homology"/>
<dbReference type="EMBL" id="JBHUMQ010000001">
    <property type="protein sequence ID" value="MFD2692081.1"/>
    <property type="molecule type" value="Genomic_DNA"/>
</dbReference>
<feature type="transmembrane region" description="Helical" evidence="8">
    <location>
        <begin position="84"/>
        <end position="104"/>
    </location>
</feature>
<evidence type="ECO:0000256" key="5">
    <source>
        <dbReference type="ARBA" id="ARBA00022989"/>
    </source>
</evidence>
<keyword evidence="3 7" id="KW-0813">Transport</keyword>
<evidence type="ECO:0000313" key="10">
    <source>
        <dbReference type="Proteomes" id="UP001597399"/>
    </source>
</evidence>
<comment type="caution">
    <text evidence="9">The sequence shown here is derived from an EMBL/GenBank/DDBJ whole genome shotgun (WGS) entry which is preliminary data.</text>
</comment>
<evidence type="ECO:0000256" key="4">
    <source>
        <dbReference type="ARBA" id="ARBA00022692"/>
    </source>
</evidence>
<dbReference type="SUPFAM" id="SSF81338">
    <property type="entry name" value="Aquaporin-like"/>
    <property type="match status" value="1"/>
</dbReference>
<gene>
    <name evidence="9" type="ORF">ACFSUE_00260</name>
</gene>
<keyword evidence="5 8" id="KW-1133">Transmembrane helix</keyword>
<dbReference type="PROSITE" id="PS00221">
    <property type="entry name" value="MIP"/>
    <property type="match status" value="1"/>
</dbReference>
<feature type="transmembrane region" description="Helical" evidence="8">
    <location>
        <begin position="6"/>
        <end position="25"/>
    </location>
</feature>
<dbReference type="InterPro" id="IPR000425">
    <property type="entry name" value="MIP"/>
</dbReference>
<dbReference type="PANTHER" id="PTHR43829">
    <property type="entry name" value="AQUAPORIN OR AQUAGLYCEROPORIN RELATED"/>
    <property type="match status" value="1"/>
</dbReference>
<dbReference type="InterPro" id="IPR023271">
    <property type="entry name" value="Aquaporin-like"/>
</dbReference>
<dbReference type="RefSeq" id="WP_253059051.1">
    <property type="nucleotide sequence ID" value="NZ_JAMXWM010000003.1"/>
</dbReference>
<organism evidence="9 10">
    <name type="scientific">Sporolactobacillus shoreicorticis</name>
    <dbReference type="NCBI Taxonomy" id="1923877"/>
    <lineage>
        <taxon>Bacteria</taxon>
        <taxon>Bacillati</taxon>
        <taxon>Bacillota</taxon>
        <taxon>Bacilli</taxon>
        <taxon>Bacillales</taxon>
        <taxon>Sporolactobacillaceae</taxon>
        <taxon>Sporolactobacillus</taxon>
    </lineage>
</organism>
<evidence type="ECO:0000256" key="8">
    <source>
        <dbReference type="SAM" id="Phobius"/>
    </source>
</evidence>
<reference evidence="10" key="1">
    <citation type="journal article" date="2019" name="Int. J. Syst. Evol. Microbiol.">
        <title>The Global Catalogue of Microorganisms (GCM) 10K type strain sequencing project: providing services to taxonomists for standard genome sequencing and annotation.</title>
        <authorList>
            <consortium name="The Broad Institute Genomics Platform"/>
            <consortium name="The Broad Institute Genome Sequencing Center for Infectious Disease"/>
            <person name="Wu L."/>
            <person name="Ma J."/>
        </authorList>
    </citation>
    <scope>NUCLEOTIDE SEQUENCE [LARGE SCALE GENOMIC DNA]</scope>
    <source>
        <strain evidence="10">TISTR 2466</strain>
    </source>
</reference>
<keyword evidence="4 7" id="KW-0812">Transmembrane</keyword>
<feature type="transmembrane region" description="Helical" evidence="8">
    <location>
        <begin position="163"/>
        <end position="184"/>
    </location>
</feature>
<feature type="transmembrane region" description="Helical" evidence="8">
    <location>
        <begin position="211"/>
        <end position="234"/>
    </location>
</feature>
<evidence type="ECO:0000256" key="7">
    <source>
        <dbReference type="RuleBase" id="RU000477"/>
    </source>
</evidence>